<dbReference type="SUPFAM" id="SSF57701">
    <property type="entry name" value="Zn2/Cys6 DNA-binding domain"/>
    <property type="match status" value="1"/>
</dbReference>
<proteinExistence type="predicted"/>
<sequence>MVYRGKPSAGCENCRKAKKRCDLGQPACSRCVKLNKSCSGYRDTSQLQIQDESQAVIERAKKRATAREPIREPRTPYFGIVTPAASDSSSSSSSSSGDETIELVRSNGNSTFDNGWTVDRQGVAFGEFDFASPLGSWQMHVKPHPDEVAMNYFFAHFTSHGHWEFLRQYAFSPKADPMLNMAVRACGMAALDNAITVPQGRAWSRALYGQSLGMLNEALRDTVRCTTNETLIAVAMLSYFENLTCDSRQSIQSWKAHMNGAMQLLKLRGKQQFRNPIGRALFRESRAQIMIHCLWDDLMPPSFLREWQPDLDFYSENTEIAPADEVADACYHFASLRAQIRCKEVTDDQALAESAQIELRLVQWAARTNLEGADWWRYYEAEVDDSPHVWNGMVHVHSENTAAAGCWQIYRCIRIMLTRTQEMLVRRCRIDPQERQSQIQYFKSVRRQLANDICAAIPASLGHATPWCKSKCTLISAYGCIWPLFFAGTVVLERIGTLWDGDQVPTSAASAQVAWILGRMDYISREVGIHWADGVSATLRGDFRIHDDLLPPQDDQYQKGDAGAVWEQIVRSKYSHTPEWIQEIERSGRGPRVLLESENERLDGVPQKHTKWLGRYSKGPLADADRYDGGAVYCRCASGEVCYVHGLND</sequence>
<dbReference type="PANTHER" id="PTHR38791">
    <property type="entry name" value="ZN(II)2CYS6 TRANSCRIPTION FACTOR (EUROFUNG)-RELATED-RELATED"/>
    <property type="match status" value="1"/>
</dbReference>
<keyword evidence="5" id="KW-1185">Reference proteome</keyword>
<dbReference type="InterPro" id="IPR001138">
    <property type="entry name" value="Zn2Cys6_DnaBD"/>
</dbReference>
<reference evidence="4" key="1">
    <citation type="journal article" date="2020" name="Stud. Mycol.">
        <title>101 Dothideomycetes genomes: a test case for predicting lifestyles and emergence of pathogens.</title>
        <authorList>
            <person name="Haridas S."/>
            <person name="Albert R."/>
            <person name="Binder M."/>
            <person name="Bloem J."/>
            <person name="Labutti K."/>
            <person name="Salamov A."/>
            <person name="Andreopoulos B."/>
            <person name="Baker S."/>
            <person name="Barry K."/>
            <person name="Bills G."/>
            <person name="Bluhm B."/>
            <person name="Cannon C."/>
            <person name="Castanera R."/>
            <person name="Culley D."/>
            <person name="Daum C."/>
            <person name="Ezra D."/>
            <person name="Gonzalez J."/>
            <person name="Henrissat B."/>
            <person name="Kuo A."/>
            <person name="Liang C."/>
            <person name="Lipzen A."/>
            <person name="Lutzoni F."/>
            <person name="Magnuson J."/>
            <person name="Mondo S."/>
            <person name="Nolan M."/>
            <person name="Ohm R."/>
            <person name="Pangilinan J."/>
            <person name="Park H.-J."/>
            <person name="Ramirez L."/>
            <person name="Alfaro M."/>
            <person name="Sun H."/>
            <person name="Tritt A."/>
            <person name="Yoshinaga Y."/>
            <person name="Zwiers L.-H."/>
            <person name="Turgeon B."/>
            <person name="Goodwin S."/>
            <person name="Spatafora J."/>
            <person name="Crous P."/>
            <person name="Grigoriev I."/>
        </authorList>
    </citation>
    <scope>NUCLEOTIDE SEQUENCE</scope>
    <source>
        <strain evidence="4">CBS 116435</strain>
    </source>
</reference>
<organism evidence="4 5">
    <name type="scientific">Polychaeton citri CBS 116435</name>
    <dbReference type="NCBI Taxonomy" id="1314669"/>
    <lineage>
        <taxon>Eukaryota</taxon>
        <taxon>Fungi</taxon>
        <taxon>Dikarya</taxon>
        <taxon>Ascomycota</taxon>
        <taxon>Pezizomycotina</taxon>
        <taxon>Dothideomycetes</taxon>
        <taxon>Dothideomycetidae</taxon>
        <taxon>Capnodiales</taxon>
        <taxon>Capnodiaceae</taxon>
        <taxon>Polychaeton</taxon>
    </lineage>
</organism>
<protein>
    <recommendedName>
        <fullName evidence="3">Zn(2)-C6 fungal-type domain-containing protein</fullName>
    </recommendedName>
</protein>
<dbReference type="Pfam" id="PF00172">
    <property type="entry name" value="Zn_clus"/>
    <property type="match status" value="1"/>
</dbReference>
<dbReference type="InterPro" id="IPR021858">
    <property type="entry name" value="Fun_TF"/>
</dbReference>
<evidence type="ECO:0000256" key="1">
    <source>
        <dbReference type="ARBA" id="ARBA00023242"/>
    </source>
</evidence>
<dbReference type="PROSITE" id="PS00463">
    <property type="entry name" value="ZN2_CY6_FUNGAL_1"/>
    <property type="match status" value="1"/>
</dbReference>
<dbReference type="AlphaFoldDB" id="A0A9P4Q8T5"/>
<evidence type="ECO:0000313" key="4">
    <source>
        <dbReference type="EMBL" id="KAF2721700.1"/>
    </source>
</evidence>
<comment type="caution">
    <text evidence="4">The sequence shown here is derived from an EMBL/GenBank/DDBJ whole genome shotgun (WGS) entry which is preliminary data.</text>
</comment>
<dbReference type="SMART" id="SM00066">
    <property type="entry name" value="GAL4"/>
    <property type="match status" value="1"/>
</dbReference>
<dbReference type="Gene3D" id="4.10.240.10">
    <property type="entry name" value="Zn(2)-C6 fungal-type DNA-binding domain"/>
    <property type="match status" value="1"/>
</dbReference>
<feature type="compositionally biased region" description="Low complexity" evidence="2">
    <location>
        <begin position="86"/>
        <end position="96"/>
    </location>
</feature>
<dbReference type="PROSITE" id="PS50048">
    <property type="entry name" value="ZN2_CY6_FUNGAL_2"/>
    <property type="match status" value="1"/>
</dbReference>
<dbReference type="Proteomes" id="UP000799441">
    <property type="component" value="Unassembled WGS sequence"/>
</dbReference>
<gene>
    <name evidence="4" type="ORF">K431DRAFT_223660</name>
</gene>
<evidence type="ECO:0000259" key="3">
    <source>
        <dbReference type="PROSITE" id="PS50048"/>
    </source>
</evidence>
<dbReference type="GO" id="GO:0000981">
    <property type="term" value="F:DNA-binding transcription factor activity, RNA polymerase II-specific"/>
    <property type="evidence" value="ECO:0007669"/>
    <property type="project" value="InterPro"/>
</dbReference>
<dbReference type="CDD" id="cd00067">
    <property type="entry name" value="GAL4"/>
    <property type="match status" value="1"/>
</dbReference>
<evidence type="ECO:0000256" key="2">
    <source>
        <dbReference type="SAM" id="MobiDB-lite"/>
    </source>
</evidence>
<feature type="region of interest" description="Disordered" evidence="2">
    <location>
        <begin position="78"/>
        <end position="100"/>
    </location>
</feature>
<dbReference type="OrthoDB" id="2991872at2759"/>
<dbReference type="InterPro" id="IPR053175">
    <property type="entry name" value="DHMBA_Reg_Transcription_Factor"/>
</dbReference>
<dbReference type="InterPro" id="IPR036864">
    <property type="entry name" value="Zn2-C6_fun-type_DNA-bd_sf"/>
</dbReference>
<dbReference type="GO" id="GO:0008270">
    <property type="term" value="F:zinc ion binding"/>
    <property type="evidence" value="ECO:0007669"/>
    <property type="project" value="InterPro"/>
</dbReference>
<keyword evidence="1" id="KW-0539">Nucleus</keyword>
<accession>A0A9P4Q8T5</accession>
<dbReference type="EMBL" id="MU003788">
    <property type="protein sequence ID" value="KAF2721700.1"/>
    <property type="molecule type" value="Genomic_DNA"/>
</dbReference>
<name>A0A9P4Q8T5_9PEZI</name>
<feature type="domain" description="Zn(2)-C6 fungal-type" evidence="3">
    <location>
        <begin position="10"/>
        <end position="39"/>
    </location>
</feature>
<dbReference type="Pfam" id="PF11951">
    <property type="entry name" value="Fungal_trans_2"/>
    <property type="match status" value="1"/>
</dbReference>
<evidence type="ECO:0000313" key="5">
    <source>
        <dbReference type="Proteomes" id="UP000799441"/>
    </source>
</evidence>